<proteinExistence type="predicted"/>
<evidence type="ECO:0000256" key="1">
    <source>
        <dbReference type="SAM" id="SignalP"/>
    </source>
</evidence>
<evidence type="ECO:0000313" key="3">
    <source>
        <dbReference type="Proteomes" id="UP000022835"/>
    </source>
</evidence>
<sequence length="81" mass="8260">MGVARLVWVLRVFASVRAVPVLAATGARRLEAMPCFDDAALLELDGPLPDGAFPVSAAATAAPLTIAAPRPTAINAANSHP</sequence>
<keyword evidence="1" id="KW-0732">Signal</keyword>
<protein>
    <recommendedName>
        <fullName evidence="4">Secreted protein</fullName>
    </recommendedName>
</protein>
<dbReference type="Proteomes" id="UP000022835">
    <property type="component" value="Unassembled WGS sequence"/>
</dbReference>
<keyword evidence="3" id="KW-1185">Reference proteome</keyword>
<evidence type="ECO:0000313" key="2">
    <source>
        <dbReference type="EMBL" id="KDE99517.1"/>
    </source>
</evidence>
<organism evidence="2 3">
    <name type="scientific">Mycolicibacterium aromaticivorans JS19b1 = JCM 16368</name>
    <dbReference type="NCBI Taxonomy" id="1440774"/>
    <lineage>
        <taxon>Bacteria</taxon>
        <taxon>Bacillati</taxon>
        <taxon>Actinomycetota</taxon>
        <taxon>Actinomycetes</taxon>
        <taxon>Mycobacteriales</taxon>
        <taxon>Mycobacteriaceae</taxon>
        <taxon>Mycolicibacterium</taxon>
    </lineage>
</organism>
<feature type="chain" id="PRO_5001626894" description="Secreted protein" evidence="1">
    <location>
        <begin position="24"/>
        <end position="81"/>
    </location>
</feature>
<dbReference type="AlphaFoldDB" id="A0A064CL28"/>
<dbReference type="STRING" id="1440774.Y900_011345"/>
<accession>A0A064CL28</accession>
<evidence type="ECO:0008006" key="4">
    <source>
        <dbReference type="Google" id="ProtNLM"/>
    </source>
</evidence>
<comment type="caution">
    <text evidence="2">The sequence shown here is derived from an EMBL/GenBank/DDBJ whole genome shotgun (WGS) entry which is preliminary data.</text>
</comment>
<feature type="signal peptide" evidence="1">
    <location>
        <begin position="1"/>
        <end position="23"/>
    </location>
</feature>
<dbReference type="EMBL" id="JALN02000001">
    <property type="protein sequence ID" value="KDE99517.1"/>
    <property type="molecule type" value="Genomic_DNA"/>
</dbReference>
<name>A0A064CL28_9MYCO</name>
<reference evidence="2" key="1">
    <citation type="submission" date="2014-05" db="EMBL/GenBank/DDBJ databases">
        <title>Genome sequence of Mycobacterium aromaticivorans strain JS19b1T (= DSM 45407T).</title>
        <authorList>
            <person name="Kwak Y."/>
            <person name="Park G.-S."/>
            <person name="Li Q.X."/>
            <person name="Lee S.-E."/>
            <person name="Shin J.-H."/>
        </authorList>
    </citation>
    <scope>NUCLEOTIDE SEQUENCE [LARGE SCALE GENOMIC DNA]</scope>
    <source>
        <strain evidence="2">JS19b1</strain>
    </source>
</reference>
<gene>
    <name evidence="2" type="ORF">Y900_011345</name>
</gene>